<accession>A0A3M7QMB7</accession>
<dbReference type="Proteomes" id="UP000276133">
    <property type="component" value="Unassembled WGS sequence"/>
</dbReference>
<sequence>MANLIIHDHEIQVAKKYIALKHLEVNDQFKKSFQFKKNSNNKIQIIKRLGFEFDSMTYAKVSGKKFDILAKTVICNK</sequence>
<comment type="caution">
    <text evidence="1">The sequence shown here is derived from an EMBL/GenBank/DDBJ whole genome shotgun (WGS) entry which is preliminary data.</text>
</comment>
<gene>
    <name evidence="1" type="ORF">BpHYR1_005899</name>
</gene>
<dbReference type="AlphaFoldDB" id="A0A3M7QMB7"/>
<keyword evidence="2" id="KW-1185">Reference proteome</keyword>
<protein>
    <submittedName>
        <fullName evidence="1">Uncharacterized protein</fullName>
    </submittedName>
</protein>
<dbReference type="EMBL" id="REGN01005750">
    <property type="protein sequence ID" value="RNA12191.1"/>
    <property type="molecule type" value="Genomic_DNA"/>
</dbReference>
<evidence type="ECO:0000313" key="1">
    <source>
        <dbReference type="EMBL" id="RNA12191.1"/>
    </source>
</evidence>
<proteinExistence type="predicted"/>
<organism evidence="1 2">
    <name type="scientific">Brachionus plicatilis</name>
    <name type="common">Marine rotifer</name>
    <name type="synonym">Brachionus muelleri</name>
    <dbReference type="NCBI Taxonomy" id="10195"/>
    <lineage>
        <taxon>Eukaryota</taxon>
        <taxon>Metazoa</taxon>
        <taxon>Spiralia</taxon>
        <taxon>Gnathifera</taxon>
        <taxon>Rotifera</taxon>
        <taxon>Eurotatoria</taxon>
        <taxon>Monogononta</taxon>
        <taxon>Pseudotrocha</taxon>
        <taxon>Ploima</taxon>
        <taxon>Brachionidae</taxon>
        <taxon>Brachionus</taxon>
    </lineage>
</organism>
<evidence type="ECO:0000313" key="2">
    <source>
        <dbReference type="Proteomes" id="UP000276133"/>
    </source>
</evidence>
<reference evidence="1 2" key="1">
    <citation type="journal article" date="2018" name="Sci. Rep.">
        <title>Genomic signatures of local adaptation to the degree of environmental predictability in rotifers.</title>
        <authorList>
            <person name="Franch-Gras L."/>
            <person name="Hahn C."/>
            <person name="Garcia-Roger E.M."/>
            <person name="Carmona M.J."/>
            <person name="Serra M."/>
            <person name="Gomez A."/>
        </authorList>
    </citation>
    <scope>NUCLEOTIDE SEQUENCE [LARGE SCALE GENOMIC DNA]</scope>
    <source>
        <strain evidence="1">HYR1</strain>
    </source>
</reference>
<name>A0A3M7QMB7_BRAPC</name>